<dbReference type="AlphaFoldDB" id="A0A6J1Q1A0"/>
<keyword evidence="4" id="KW-0540">Nuclease</keyword>
<evidence type="ECO:0000259" key="8">
    <source>
        <dbReference type="Pfam" id="PF13359"/>
    </source>
</evidence>
<feature type="domain" description="DDE Tnp4" evidence="8">
    <location>
        <begin position="7"/>
        <end position="89"/>
    </location>
</feature>
<evidence type="ECO:0000256" key="6">
    <source>
        <dbReference type="ARBA" id="ARBA00022801"/>
    </source>
</evidence>
<sequence length="140" mass="16396">MYATERKDAWLLGDSAYPLLPYLMTPKLHEPEGAPSARYTQHHIRARCSVERCIGVLKGRWRCLRKERALHYAPEVAARIVNAACVLHNIAVQWRLPEPELYYDEIDLELPVRNEEGNMENGNEVRERIIHMYFENVRPV</sequence>
<evidence type="ECO:0000313" key="9">
    <source>
        <dbReference type="Proteomes" id="UP000504618"/>
    </source>
</evidence>
<evidence type="ECO:0000256" key="7">
    <source>
        <dbReference type="ARBA" id="ARBA00023242"/>
    </source>
</evidence>
<dbReference type="InterPro" id="IPR027806">
    <property type="entry name" value="HARBI1_dom"/>
</dbReference>
<dbReference type="GO" id="GO:0004518">
    <property type="term" value="F:nuclease activity"/>
    <property type="evidence" value="ECO:0007669"/>
    <property type="project" value="UniProtKB-KW"/>
</dbReference>
<protein>
    <submittedName>
        <fullName evidence="10">Nuclease HARBI1</fullName>
    </submittedName>
</protein>
<gene>
    <name evidence="10" type="primary">LOC112457226</name>
</gene>
<dbReference type="GO" id="GO:0046872">
    <property type="term" value="F:metal ion binding"/>
    <property type="evidence" value="ECO:0007669"/>
    <property type="project" value="UniProtKB-KW"/>
</dbReference>
<keyword evidence="9" id="KW-1185">Reference proteome</keyword>
<evidence type="ECO:0000256" key="3">
    <source>
        <dbReference type="ARBA" id="ARBA00006958"/>
    </source>
</evidence>
<dbReference type="InterPro" id="IPR045249">
    <property type="entry name" value="HARBI1-like"/>
</dbReference>
<dbReference type="OrthoDB" id="7699131at2759"/>
<dbReference type="GO" id="GO:0016787">
    <property type="term" value="F:hydrolase activity"/>
    <property type="evidence" value="ECO:0007669"/>
    <property type="project" value="UniProtKB-KW"/>
</dbReference>
<name>A0A6J1Q1A0_9HYME</name>
<dbReference type="Proteomes" id="UP000504618">
    <property type="component" value="Unplaced"/>
</dbReference>
<evidence type="ECO:0000256" key="5">
    <source>
        <dbReference type="ARBA" id="ARBA00022723"/>
    </source>
</evidence>
<evidence type="ECO:0000256" key="2">
    <source>
        <dbReference type="ARBA" id="ARBA00004123"/>
    </source>
</evidence>
<evidence type="ECO:0000313" key="10">
    <source>
        <dbReference type="RefSeq" id="XP_024875919.1"/>
    </source>
</evidence>
<evidence type="ECO:0000256" key="1">
    <source>
        <dbReference type="ARBA" id="ARBA00001968"/>
    </source>
</evidence>
<reference evidence="10" key="1">
    <citation type="submission" date="2025-08" db="UniProtKB">
        <authorList>
            <consortium name="RefSeq"/>
        </authorList>
    </citation>
    <scope>IDENTIFICATION</scope>
    <source>
        <tissue evidence="10">Whole body</tissue>
    </source>
</reference>
<dbReference type="GO" id="GO:0005634">
    <property type="term" value="C:nucleus"/>
    <property type="evidence" value="ECO:0007669"/>
    <property type="project" value="UniProtKB-SubCell"/>
</dbReference>
<keyword evidence="6" id="KW-0378">Hydrolase</keyword>
<keyword evidence="5" id="KW-0479">Metal-binding</keyword>
<dbReference type="Pfam" id="PF13359">
    <property type="entry name" value="DDE_Tnp_4"/>
    <property type="match status" value="1"/>
</dbReference>
<organism evidence="9 10">
    <name type="scientific">Temnothorax curvispinosus</name>
    <dbReference type="NCBI Taxonomy" id="300111"/>
    <lineage>
        <taxon>Eukaryota</taxon>
        <taxon>Metazoa</taxon>
        <taxon>Ecdysozoa</taxon>
        <taxon>Arthropoda</taxon>
        <taxon>Hexapoda</taxon>
        <taxon>Insecta</taxon>
        <taxon>Pterygota</taxon>
        <taxon>Neoptera</taxon>
        <taxon>Endopterygota</taxon>
        <taxon>Hymenoptera</taxon>
        <taxon>Apocrita</taxon>
        <taxon>Aculeata</taxon>
        <taxon>Formicoidea</taxon>
        <taxon>Formicidae</taxon>
        <taxon>Myrmicinae</taxon>
        <taxon>Temnothorax</taxon>
    </lineage>
</organism>
<dbReference type="GeneID" id="112457226"/>
<proteinExistence type="inferred from homology"/>
<comment type="subcellular location">
    <subcellularLocation>
        <location evidence="2">Nucleus</location>
    </subcellularLocation>
</comment>
<keyword evidence="7" id="KW-0539">Nucleus</keyword>
<dbReference type="PANTHER" id="PTHR22930:SF85">
    <property type="entry name" value="GH03217P-RELATED"/>
    <property type="match status" value="1"/>
</dbReference>
<dbReference type="RefSeq" id="XP_024875919.1">
    <property type="nucleotide sequence ID" value="XM_025020151.1"/>
</dbReference>
<dbReference type="PANTHER" id="PTHR22930">
    <property type="match status" value="1"/>
</dbReference>
<comment type="cofactor">
    <cofactor evidence="1">
        <name>a divalent metal cation</name>
        <dbReference type="ChEBI" id="CHEBI:60240"/>
    </cofactor>
</comment>
<evidence type="ECO:0000256" key="4">
    <source>
        <dbReference type="ARBA" id="ARBA00022722"/>
    </source>
</evidence>
<comment type="similarity">
    <text evidence="3">Belongs to the HARBI1 family.</text>
</comment>
<accession>A0A6J1Q1A0</accession>